<evidence type="ECO:0000256" key="4">
    <source>
        <dbReference type="ARBA" id="ARBA00022980"/>
    </source>
</evidence>
<evidence type="ECO:0000256" key="3">
    <source>
        <dbReference type="ARBA" id="ARBA00022884"/>
    </source>
</evidence>
<dbReference type="Proteomes" id="UP000032552">
    <property type="component" value="Unassembled WGS sequence"/>
</dbReference>
<dbReference type="GO" id="GO:0006412">
    <property type="term" value="P:translation"/>
    <property type="evidence" value="ECO:0007669"/>
    <property type="project" value="UniProtKB-UniRule"/>
</dbReference>
<organism evidence="7 8">
    <name type="scientific">Lacticaseibacillus paracasei NRIC 0644</name>
    <dbReference type="NCBI Taxonomy" id="1435038"/>
    <lineage>
        <taxon>Bacteria</taxon>
        <taxon>Bacillati</taxon>
        <taxon>Bacillota</taxon>
        <taxon>Bacilli</taxon>
        <taxon>Lactobacillales</taxon>
        <taxon>Lactobacillaceae</taxon>
        <taxon>Lacticaseibacillus</taxon>
    </lineage>
</organism>
<dbReference type="GO" id="GO:0005840">
    <property type="term" value="C:ribosome"/>
    <property type="evidence" value="ECO:0007669"/>
    <property type="project" value="UniProtKB-KW"/>
</dbReference>
<keyword evidence="5 6" id="KW-0687">Ribonucleoprotein</keyword>
<keyword evidence="4 6" id="KW-0689">Ribosomal protein</keyword>
<keyword evidence="2 6" id="KW-0699">rRNA-binding</keyword>
<dbReference type="InterPro" id="IPR012677">
    <property type="entry name" value="Nucleotide-bd_a/b_plait_sf"/>
</dbReference>
<keyword evidence="3 6" id="KW-0694">RNA-binding</keyword>
<evidence type="ECO:0000313" key="8">
    <source>
        <dbReference type="Proteomes" id="UP000032552"/>
    </source>
</evidence>
<dbReference type="InterPro" id="IPR013025">
    <property type="entry name" value="Ribosomal_uL23-like"/>
</dbReference>
<dbReference type="SMR" id="A0A0C9Q9P6"/>
<dbReference type="Pfam" id="PF00276">
    <property type="entry name" value="Ribosomal_L23"/>
    <property type="match status" value="1"/>
</dbReference>
<dbReference type="AlphaFoldDB" id="A0A0C9Q9P6"/>
<accession>A0A0C9Q9P6</accession>
<dbReference type="FunFam" id="3.30.70.330:FF:000001">
    <property type="entry name" value="50S ribosomal protein L23"/>
    <property type="match status" value="1"/>
</dbReference>
<dbReference type="InterPro" id="IPR012678">
    <property type="entry name" value="Ribosomal_uL23/eL15/eS24_sf"/>
</dbReference>
<dbReference type="SUPFAM" id="SSF54189">
    <property type="entry name" value="Ribosomal proteins S24e, L23 and L15e"/>
    <property type="match status" value="1"/>
</dbReference>
<gene>
    <name evidence="6" type="primary">rplW</name>
    <name evidence="7" type="ORF">LC0644_0022</name>
</gene>
<comment type="similarity">
    <text evidence="1 6">Belongs to the universal ribosomal protein uL23 family.</text>
</comment>
<evidence type="ECO:0000256" key="6">
    <source>
        <dbReference type="HAMAP-Rule" id="MF_01369"/>
    </source>
</evidence>
<evidence type="ECO:0000313" key="7">
    <source>
        <dbReference type="EMBL" id="GAN35433.1"/>
    </source>
</evidence>
<dbReference type="EMBL" id="BAYM01000007">
    <property type="protein sequence ID" value="GAN35433.1"/>
    <property type="molecule type" value="Genomic_DNA"/>
</dbReference>
<evidence type="ECO:0000256" key="5">
    <source>
        <dbReference type="ARBA" id="ARBA00023274"/>
    </source>
</evidence>
<protein>
    <recommendedName>
        <fullName evidence="6">Large ribosomal subunit protein uL23</fullName>
    </recommendedName>
</protein>
<evidence type="ECO:0000256" key="2">
    <source>
        <dbReference type="ARBA" id="ARBA00022730"/>
    </source>
</evidence>
<name>A0A0C9Q9P6_LACPA</name>
<dbReference type="GO" id="GO:0019843">
    <property type="term" value="F:rRNA binding"/>
    <property type="evidence" value="ECO:0007669"/>
    <property type="project" value="UniProtKB-UniRule"/>
</dbReference>
<dbReference type="GO" id="GO:1990904">
    <property type="term" value="C:ribonucleoprotein complex"/>
    <property type="evidence" value="ECO:0007669"/>
    <property type="project" value="UniProtKB-KW"/>
</dbReference>
<comment type="subunit">
    <text evidence="6">Part of the 50S ribosomal subunit. Contacts protein L29, and trigger factor when it is bound to the ribosome.</text>
</comment>
<comment type="function">
    <text evidence="6">One of the early assembly proteins it binds 23S rRNA. One of the proteins that surrounds the polypeptide exit tunnel on the outside of the ribosome. Forms the main docking site for trigger factor binding to the ribosome.</text>
</comment>
<comment type="caution">
    <text evidence="7">The sequence shown here is derived from an EMBL/GenBank/DDBJ whole genome shotgun (WGS) entry which is preliminary data.</text>
</comment>
<evidence type="ECO:0000256" key="1">
    <source>
        <dbReference type="ARBA" id="ARBA00006700"/>
    </source>
</evidence>
<reference evidence="8" key="1">
    <citation type="submission" date="2014-05" db="EMBL/GenBank/DDBJ databases">
        <title>Whole genome sequencing of Lactobacillus casei NRIC0644.</title>
        <authorList>
            <person name="Atarashi H."/>
            <person name="Yoshida Y."/>
            <person name="Fujimura S."/>
            <person name="Tanaka N."/>
            <person name="Shiwa Y."/>
            <person name="Yoshikawa H."/>
            <person name="Okada S."/>
            <person name="Nakagawa J."/>
        </authorList>
    </citation>
    <scope>NUCLEOTIDE SEQUENCE [LARGE SCALE GENOMIC DNA]</scope>
    <source>
        <strain evidence="8">NRIC0644</strain>
    </source>
</reference>
<sequence>MEARDIILRPIVTEQSMAEMDNRKYTFEVALHATKPQVRKAVEEIFGVKVVNVNIANVRGKKKRQGRYEGMTRRRRKALIALSADSKEIKIFADEDNDKK</sequence>
<dbReference type="Gene3D" id="3.30.70.330">
    <property type="match status" value="1"/>
</dbReference>
<dbReference type="RefSeq" id="WP_003567562.1">
    <property type="nucleotide sequence ID" value="NZ_BAYM01000007.1"/>
</dbReference>
<dbReference type="HAMAP" id="MF_01369_B">
    <property type="entry name" value="Ribosomal_uL23_B"/>
    <property type="match status" value="1"/>
</dbReference>
<dbReference type="PANTHER" id="PTHR11620">
    <property type="entry name" value="60S RIBOSOMAL PROTEIN L23A"/>
    <property type="match status" value="1"/>
</dbReference>
<proteinExistence type="inferred from homology"/>
<dbReference type="GO" id="GO:0003735">
    <property type="term" value="F:structural constituent of ribosome"/>
    <property type="evidence" value="ECO:0007669"/>
    <property type="project" value="InterPro"/>
</dbReference>
<dbReference type="NCBIfam" id="NF004363">
    <property type="entry name" value="PRK05738.2-4"/>
    <property type="match status" value="1"/>
</dbReference>
<dbReference type="GeneID" id="57091080"/>